<dbReference type="EMBL" id="CP002156">
    <property type="protein sequence ID" value="ADM09344.1"/>
    <property type="molecule type" value="Genomic_DNA"/>
</dbReference>
<feature type="chain" id="PRO_5003140720" description="Outer membrane beta-barrel protein" evidence="1">
    <location>
        <begin position="30"/>
        <end position="460"/>
    </location>
</feature>
<dbReference type="Proteomes" id="UP000001302">
    <property type="component" value="Chromosome"/>
</dbReference>
<keyword evidence="3" id="KW-1185">Reference proteome</keyword>
<evidence type="ECO:0000313" key="3">
    <source>
        <dbReference type="Proteomes" id="UP000001302"/>
    </source>
</evidence>
<dbReference type="STRING" id="314260.PB2503_06392"/>
<reference evidence="3" key="1">
    <citation type="submission" date="2010-08" db="EMBL/GenBank/DDBJ databases">
        <title>Genome sequence of Parvularcula bermudensis HTCC2503.</title>
        <authorList>
            <person name="Kang D.-M."/>
            <person name="Oh H.-M."/>
            <person name="Cho J.-C."/>
        </authorList>
    </citation>
    <scope>NUCLEOTIDE SEQUENCE [LARGE SCALE GENOMIC DNA]</scope>
    <source>
        <strain evidence="3">ATCC BAA-594 / HTCC2503 / KCTC 12087</strain>
    </source>
</reference>
<dbReference type="HOGENOM" id="CLU_049024_0_0_5"/>
<evidence type="ECO:0000313" key="2">
    <source>
        <dbReference type="EMBL" id="ADM09344.1"/>
    </source>
</evidence>
<dbReference type="KEGG" id="pbr:PB2503_06392"/>
<dbReference type="RefSeq" id="WP_013300318.1">
    <property type="nucleotide sequence ID" value="NC_014414.1"/>
</dbReference>
<name>E0THP8_PARBH</name>
<evidence type="ECO:0008006" key="4">
    <source>
        <dbReference type="Google" id="ProtNLM"/>
    </source>
</evidence>
<accession>E0THP8</accession>
<dbReference type="OrthoDB" id="7398962at2"/>
<sequence>MKKLSISKVATAGACVSLAGALALQQAAAQSLFVRDRNVSVAERDRPGYEAPGVPVGAYVLKPRLDLGVGYSSNVFALSDVDDEDAQSFEDEGDAFTFVRASAEAESIWSRHYVALGGYVEASQFFEFDDRSTVDAGVYSRGQLDIAETLALYAGLSFDKLNESRRNNTGSALFEEPVEYTQSEGVVGARWETGRLASRLRFSAVEYDFDDAQLIIAELPASSTDFDQDFRDRLRTAVLGEAAYALSPDLAAYVSIEANQVDFDRTVDGVTRDSAGIEVNAGVDFDLTDLLRGRIGAGYFEQDFDSERFADLSGASVNAALEWFPSQLTTVTLAASRGADESAVSTAGGFVRTEAVLRVDHELRRNVLLNAFVGVGEDTYEDNLVDFSGDPVLDENGQPIEQSFDRLAAGFGAEVFFTRYVSSALDYSYESQSVDVDVFSGGFDTDYDIHQVLWTVSLQR</sequence>
<organism evidence="2 3">
    <name type="scientific">Parvularcula bermudensis (strain ATCC BAA-594 / HTCC2503 / KCTC 12087)</name>
    <dbReference type="NCBI Taxonomy" id="314260"/>
    <lineage>
        <taxon>Bacteria</taxon>
        <taxon>Pseudomonadati</taxon>
        <taxon>Pseudomonadota</taxon>
        <taxon>Alphaproteobacteria</taxon>
        <taxon>Parvularculales</taxon>
        <taxon>Parvularculaceae</taxon>
        <taxon>Parvularcula</taxon>
    </lineage>
</organism>
<feature type="signal peptide" evidence="1">
    <location>
        <begin position="1"/>
        <end position="29"/>
    </location>
</feature>
<proteinExistence type="predicted"/>
<dbReference type="AlphaFoldDB" id="E0THP8"/>
<keyword evidence="1" id="KW-0732">Signal</keyword>
<gene>
    <name evidence="2" type="ordered locus">PB2503_06392</name>
</gene>
<dbReference type="eggNOG" id="COG5338">
    <property type="taxonomic scope" value="Bacteria"/>
</dbReference>
<reference evidence="2 3" key="2">
    <citation type="journal article" date="2011" name="J. Bacteriol.">
        <title>Complete genome sequence of strain HTCC2503T of Parvularcula bermudensis, the type species of the order "Parvularculales" in the class Alphaproteobacteria.</title>
        <authorList>
            <person name="Oh H.M."/>
            <person name="Kang I."/>
            <person name="Vergin K.L."/>
            <person name="Kang D."/>
            <person name="Rhee K.H."/>
            <person name="Giovannoni S.J."/>
            <person name="Cho J.C."/>
        </authorList>
    </citation>
    <scope>NUCLEOTIDE SEQUENCE [LARGE SCALE GENOMIC DNA]</scope>
    <source>
        <strain evidence="3">ATCC BAA-594 / HTCC2503 / KCTC 12087</strain>
    </source>
</reference>
<dbReference type="Pfam" id="PF10082">
    <property type="entry name" value="BBP2_2"/>
    <property type="match status" value="1"/>
</dbReference>
<protein>
    <recommendedName>
        <fullName evidence="4">Outer membrane beta-barrel protein</fullName>
    </recommendedName>
</protein>
<dbReference type="InterPro" id="IPR018759">
    <property type="entry name" value="BBP2_2"/>
</dbReference>
<evidence type="ECO:0000256" key="1">
    <source>
        <dbReference type="SAM" id="SignalP"/>
    </source>
</evidence>